<feature type="compositionally biased region" description="Pro residues" evidence="10">
    <location>
        <begin position="268"/>
        <end position="281"/>
    </location>
</feature>
<dbReference type="PROSITE" id="PS50989">
    <property type="entry name" value="COA_CT_CTER"/>
    <property type="match status" value="1"/>
</dbReference>
<dbReference type="Pfam" id="PF00682">
    <property type="entry name" value="HMGL-like"/>
    <property type="match status" value="1"/>
</dbReference>
<dbReference type="InterPro" id="IPR034733">
    <property type="entry name" value="AcCoA_carboxyl_beta"/>
</dbReference>
<dbReference type="Proteomes" id="UP001141327">
    <property type="component" value="Unassembled WGS sequence"/>
</dbReference>
<reference evidence="15" key="1">
    <citation type="journal article" date="2022" name="bioRxiv">
        <title>Genomics of Preaxostyla Flagellates Illuminates Evolutionary Transitions and the Path Towards Mitochondrial Loss.</title>
        <authorList>
            <person name="Novak L.V.F."/>
            <person name="Treitli S.C."/>
            <person name="Pyrih J."/>
            <person name="Halakuc P."/>
            <person name="Pipaliya S.V."/>
            <person name="Vacek V."/>
            <person name="Brzon O."/>
            <person name="Soukal P."/>
            <person name="Eme L."/>
            <person name="Dacks J.B."/>
            <person name="Karnkowska A."/>
            <person name="Elias M."/>
            <person name="Hampl V."/>
        </authorList>
    </citation>
    <scope>NUCLEOTIDE SEQUENCE</scope>
    <source>
        <strain evidence="15">RCP-MX</strain>
    </source>
</reference>
<dbReference type="PROSITE" id="PS50968">
    <property type="entry name" value="BIOTINYL_LIPOYL"/>
    <property type="match status" value="1"/>
</dbReference>
<organism evidence="15 16">
    <name type="scientific">Paratrimastix pyriformis</name>
    <dbReference type="NCBI Taxonomy" id="342808"/>
    <lineage>
        <taxon>Eukaryota</taxon>
        <taxon>Metamonada</taxon>
        <taxon>Preaxostyla</taxon>
        <taxon>Paratrimastigidae</taxon>
        <taxon>Paratrimastix</taxon>
    </lineage>
</organism>
<dbReference type="InterPro" id="IPR001095">
    <property type="entry name" value="Acetyl_CoA_COase_a_su"/>
</dbReference>
<comment type="catalytic activity">
    <reaction evidence="9">
        <text>N(6)-carboxybiotinyl-L-lysyl-[protein] + acetyl-CoA = N(6)-biotinyl-L-lysyl-[protein] + malonyl-CoA</text>
        <dbReference type="Rhea" id="RHEA:54728"/>
        <dbReference type="Rhea" id="RHEA-COMP:10505"/>
        <dbReference type="Rhea" id="RHEA-COMP:10506"/>
        <dbReference type="ChEBI" id="CHEBI:57288"/>
        <dbReference type="ChEBI" id="CHEBI:57384"/>
        <dbReference type="ChEBI" id="CHEBI:83144"/>
        <dbReference type="ChEBI" id="CHEBI:83145"/>
        <dbReference type="EC" id="2.1.3.15"/>
    </reaction>
</comment>
<dbReference type="CDD" id="cd07937">
    <property type="entry name" value="DRE_TIM_PC_TC_5S"/>
    <property type="match status" value="1"/>
</dbReference>
<feature type="domain" description="Pyruvate carboxyltransferase" evidence="14">
    <location>
        <begin position="695"/>
        <end position="977"/>
    </location>
</feature>
<dbReference type="Gene3D" id="3.20.20.70">
    <property type="entry name" value="Aldolase class I"/>
    <property type="match status" value="1"/>
</dbReference>
<keyword evidence="5" id="KW-0067">ATP-binding</keyword>
<keyword evidence="8" id="KW-0092">Biotin</keyword>
<feature type="domain" description="Lipoyl-binding" evidence="11">
    <location>
        <begin position="1261"/>
        <end position="1340"/>
    </location>
</feature>
<evidence type="ECO:0000259" key="14">
    <source>
        <dbReference type="PROSITE" id="PS50991"/>
    </source>
</evidence>
<dbReference type="InterPro" id="IPR029045">
    <property type="entry name" value="ClpP/crotonase-like_dom_sf"/>
</dbReference>
<dbReference type="SUPFAM" id="SSF52096">
    <property type="entry name" value="ClpP/crotonase"/>
    <property type="match status" value="2"/>
</dbReference>
<evidence type="ECO:0000256" key="10">
    <source>
        <dbReference type="SAM" id="MobiDB-lite"/>
    </source>
</evidence>
<evidence type="ECO:0000256" key="2">
    <source>
        <dbReference type="ARBA" id="ARBA00022516"/>
    </source>
</evidence>
<evidence type="ECO:0000256" key="7">
    <source>
        <dbReference type="ARBA" id="ARBA00023160"/>
    </source>
</evidence>
<keyword evidence="4" id="KW-0276">Fatty acid metabolism</keyword>
<evidence type="ECO:0000313" key="15">
    <source>
        <dbReference type="EMBL" id="KAJ4458650.1"/>
    </source>
</evidence>
<feature type="domain" description="CoA carboxyltransferase N-terminal" evidence="12">
    <location>
        <begin position="1"/>
        <end position="259"/>
    </location>
</feature>
<name>A0ABQ8UHD7_9EUKA</name>
<dbReference type="SUPFAM" id="SSF51569">
    <property type="entry name" value="Aldolase"/>
    <property type="match status" value="1"/>
</dbReference>
<dbReference type="EC" id="2.1.3.15" evidence="1"/>
<dbReference type="Pfam" id="PF01039">
    <property type="entry name" value="Carboxyl_trans"/>
    <property type="match status" value="1"/>
</dbReference>
<dbReference type="Gene3D" id="3.90.226.10">
    <property type="entry name" value="2-enoyl-CoA Hydratase, Chain A, domain 1"/>
    <property type="match status" value="2"/>
</dbReference>
<dbReference type="PROSITE" id="PS50980">
    <property type="entry name" value="COA_CT_NTER"/>
    <property type="match status" value="1"/>
</dbReference>
<evidence type="ECO:0000256" key="5">
    <source>
        <dbReference type="ARBA" id="ARBA00022840"/>
    </source>
</evidence>
<dbReference type="InterPro" id="IPR013785">
    <property type="entry name" value="Aldolase_TIM"/>
</dbReference>
<keyword evidence="2" id="KW-0444">Lipid biosynthesis</keyword>
<evidence type="ECO:0000259" key="11">
    <source>
        <dbReference type="PROSITE" id="PS50968"/>
    </source>
</evidence>
<keyword evidence="3" id="KW-0547">Nucleotide-binding</keyword>
<dbReference type="SUPFAM" id="SSF89000">
    <property type="entry name" value="post-HMGL domain-like"/>
    <property type="match status" value="1"/>
</dbReference>
<evidence type="ECO:0000256" key="3">
    <source>
        <dbReference type="ARBA" id="ARBA00022741"/>
    </source>
</evidence>
<keyword evidence="6" id="KW-0443">Lipid metabolism</keyword>
<dbReference type="Pfam" id="PF03255">
    <property type="entry name" value="ACCA"/>
    <property type="match status" value="1"/>
</dbReference>
<dbReference type="CDD" id="cd06850">
    <property type="entry name" value="biotinyl_domain"/>
    <property type="match status" value="1"/>
</dbReference>
<dbReference type="Gene3D" id="2.40.50.100">
    <property type="match status" value="1"/>
</dbReference>
<accession>A0ABQ8UHD7</accession>
<feature type="region of interest" description="Disordered" evidence="10">
    <location>
        <begin position="268"/>
        <end position="307"/>
    </location>
</feature>
<dbReference type="InterPro" id="IPR003379">
    <property type="entry name" value="Carboxylase_cons_dom"/>
</dbReference>
<evidence type="ECO:0000259" key="12">
    <source>
        <dbReference type="PROSITE" id="PS50980"/>
    </source>
</evidence>
<gene>
    <name evidence="15" type="ORF">PAPYR_5624</name>
</gene>
<keyword evidence="16" id="KW-1185">Reference proteome</keyword>
<dbReference type="PANTHER" id="PTHR43778">
    <property type="entry name" value="PYRUVATE CARBOXYLASE"/>
    <property type="match status" value="1"/>
</dbReference>
<sequence length="1345" mass="146600">MATSTPLFGNIASKDFLHFQFAGDYYREQLDRNRMKTGKLCAIDVSLRKLSNVRPQTFRCPHFAFIPFSSFLEQQGCDVVWMLHDFSIFGGSLGCAEGHKLYLGFEYATEHHLPVVVENRSGGARMQEGTMSLAQMAKVSCAVHMHHATHLPYISVLQEPTYGGVSASYAMQGDIRIGIKNARIGFAGPQVILNTIFNQKQAAYDKACPAGFQTAPFVQDHGQLDIVVPTEGDVLPLVEKILMVVCPPVPASGPFTIPAPVPFPTTFPAPSPSPSPLPEASPAPSETSAATPAATPAAASPVPPHADSPAAIIAAQRRDFRHARRLDRYQAQDIIGRLFPSYVDLRGDGRIGTDACIHGGLATFQGHPVMVIGTFKGHTEDDFAATGYGMATPHGYRLAHRLMRLAERLQIPVVTLIDTPGAEPSFEAERDGQSEAISSNLELMAGLKVPIVSIVIGEGGSGGALGLAMGNRVGMCENAYYAVITPEGCASILGRYKDDAHKAKQFMQDALALCEQQHEYAHQLKSLGMIDSIIAEACDPATGVPMESYRQFAYCAQGIEAFVAGSLNELRGLSQEQLVGQRCHKFAAIGQWDVFTPEQMEQLAAARRAAGPVPAKSPAKPEKFDSLLVRYLADRVVNAPHAVFKGHVPVVQAAYQPLRAAHEPMPTRPNAKSILDARGPDGLRQWLLENRDARVLVTDTTLRDAHQSLLATRVRTVDMLQCADATSRILHDAFSLEMWGGATFDVAYRFLNEDPWERLRLLRQKGCRMSLRDVLEVIIPNVCFQMLLRGSNAVGYSNYPNNAVRECVLLAARSGIDIFRIFDCFNDLNSMRVSLEAVKDAGKVAEVCICFSGDFLDPNEHIYTLDYYRGLARAIAGMGAHILAIKDMAGLVKPQMAAPLMAALREAAPQLPIHFHTHNTSSAALTTVINMAANGCEIVDLAISAMADLTSQPSLNAFLAAMKGMPRDPAIDYLTVEPLASYWATVRALYEPFEGNMKTGTARVYDNQIPGGQFSNLYAQWKDMRINCTWDEVLDMYRDVNRLFGDVIKVTPSSKCVGDMALYLLSKHMTCEDVFTRPVSYPESVKQLFRGELGFPHHGLPERLKARVLPEGECQSANAALASVDFGAIMADLQRKFPSPPRPFTDLDVISRVMYPKVFDDYMAFVSKFGMAVPWMPTVVFYYGMAVGDRYTVHVPRSELDPETMRALGERPENREGLVEVTFELVRVGPASYEHERTLVIALNGKEHSVKLTVKPKGAASAGVKANPADKSQVASPMAGVVGTVYAQPGQAVKKGEKLLALSAMKMDLQIPSPFDGTVSSINVKAGDTISSGILLAVVTPALPN</sequence>
<protein>
    <recommendedName>
        <fullName evidence="1">acetyl-CoA carboxytransferase</fullName>
        <ecNumber evidence="1">2.1.3.15</ecNumber>
    </recommendedName>
</protein>
<dbReference type="InterPro" id="IPR055268">
    <property type="entry name" value="PCB-like"/>
</dbReference>
<dbReference type="Pfam" id="PF00364">
    <property type="entry name" value="Biotin_lipoyl"/>
    <property type="match status" value="1"/>
</dbReference>
<dbReference type="SUPFAM" id="SSF51230">
    <property type="entry name" value="Single hybrid motif"/>
    <property type="match status" value="1"/>
</dbReference>
<dbReference type="InterPro" id="IPR011053">
    <property type="entry name" value="Single_hybrid_motif"/>
</dbReference>
<evidence type="ECO:0000256" key="8">
    <source>
        <dbReference type="ARBA" id="ARBA00023267"/>
    </source>
</evidence>
<dbReference type="PRINTS" id="PR01069">
    <property type="entry name" value="ACCCTRFRASEA"/>
</dbReference>
<dbReference type="Pfam" id="PF02436">
    <property type="entry name" value="PYC_OADA"/>
    <property type="match status" value="1"/>
</dbReference>
<dbReference type="PROSITE" id="PS50991">
    <property type="entry name" value="PYR_CT"/>
    <property type="match status" value="1"/>
</dbReference>
<dbReference type="InterPro" id="IPR001882">
    <property type="entry name" value="Biotin_BS"/>
</dbReference>
<dbReference type="EMBL" id="JAPMOS010000027">
    <property type="protein sequence ID" value="KAJ4458650.1"/>
    <property type="molecule type" value="Genomic_DNA"/>
</dbReference>
<evidence type="ECO:0000259" key="13">
    <source>
        <dbReference type="PROSITE" id="PS50989"/>
    </source>
</evidence>
<feature type="domain" description="CoA carboxyltransferase C-terminal" evidence="13">
    <location>
        <begin position="305"/>
        <end position="569"/>
    </location>
</feature>
<dbReference type="InterPro" id="IPR000891">
    <property type="entry name" value="PYR_CT"/>
</dbReference>
<evidence type="ECO:0000256" key="9">
    <source>
        <dbReference type="ARBA" id="ARBA00049152"/>
    </source>
</evidence>
<evidence type="ECO:0000256" key="6">
    <source>
        <dbReference type="ARBA" id="ARBA00023098"/>
    </source>
</evidence>
<proteinExistence type="predicted"/>
<dbReference type="InterPro" id="IPR011762">
    <property type="entry name" value="COA_CT_N"/>
</dbReference>
<feature type="compositionally biased region" description="Low complexity" evidence="10">
    <location>
        <begin position="282"/>
        <end position="300"/>
    </location>
</feature>
<keyword evidence="15" id="KW-0670">Pyruvate</keyword>
<evidence type="ECO:0000313" key="16">
    <source>
        <dbReference type="Proteomes" id="UP001141327"/>
    </source>
</evidence>
<evidence type="ECO:0000256" key="4">
    <source>
        <dbReference type="ARBA" id="ARBA00022832"/>
    </source>
</evidence>
<keyword evidence="7" id="KW-0275">Fatty acid biosynthesis</keyword>
<dbReference type="PANTHER" id="PTHR43778:SF2">
    <property type="entry name" value="PYRUVATE CARBOXYLASE, MITOCHONDRIAL"/>
    <property type="match status" value="1"/>
</dbReference>
<dbReference type="PROSITE" id="PS00188">
    <property type="entry name" value="BIOTIN"/>
    <property type="match status" value="1"/>
</dbReference>
<dbReference type="InterPro" id="IPR000089">
    <property type="entry name" value="Biotin_lipoyl"/>
</dbReference>
<evidence type="ECO:0000256" key="1">
    <source>
        <dbReference type="ARBA" id="ARBA00011883"/>
    </source>
</evidence>
<comment type="caution">
    <text evidence="15">The sequence shown here is derived from an EMBL/GenBank/DDBJ whole genome shotgun (WGS) entry which is preliminary data.</text>
</comment>
<dbReference type="InterPro" id="IPR011763">
    <property type="entry name" value="COA_CT_C"/>
</dbReference>